<feature type="region of interest" description="Disordered" evidence="13">
    <location>
        <begin position="597"/>
        <end position="639"/>
    </location>
</feature>
<dbReference type="CDD" id="cd16473">
    <property type="entry name" value="RING-H2_RNF103"/>
    <property type="match status" value="1"/>
</dbReference>
<keyword evidence="7 12" id="KW-0863">Zinc-finger</keyword>
<evidence type="ECO:0000256" key="5">
    <source>
        <dbReference type="ARBA" id="ARBA00022692"/>
    </source>
</evidence>
<dbReference type="GO" id="GO:0006511">
    <property type="term" value="P:ubiquitin-dependent protein catabolic process"/>
    <property type="evidence" value="ECO:0007669"/>
    <property type="project" value="TreeGrafter"/>
</dbReference>
<dbReference type="PROSITE" id="PS50089">
    <property type="entry name" value="ZF_RING_2"/>
    <property type="match status" value="1"/>
</dbReference>
<dbReference type="OrthoDB" id="8062037at2759"/>
<organism evidence="15 16">
    <name type="scientific">Tremella mesenterica</name>
    <name type="common">Jelly fungus</name>
    <dbReference type="NCBI Taxonomy" id="5217"/>
    <lineage>
        <taxon>Eukaryota</taxon>
        <taxon>Fungi</taxon>
        <taxon>Dikarya</taxon>
        <taxon>Basidiomycota</taxon>
        <taxon>Agaricomycotina</taxon>
        <taxon>Tremellomycetes</taxon>
        <taxon>Tremellales</taxon>
        <taxon>Tremellaceae</taxon>
        <taxon>Tremella</taxon>
    </lineage>
</organism>
<protein>
    <recommendedName>
        <fullName evidence="3">RING-type E3 ubiquitin transferase</fullName>
        <ecNumber evidence="3">2.3.2.27</ecNumber>
    </recommendedName>
</protein>
<feature type="compositionally biased region" description="Polar residues" evidence="13">
    <location>
        <begin position="103"/>
        <end position="112"/>
    </location>
</feature>
<dbReference type="SMART" id="SM00184">
    <property type="entry name" value="RING"/>
    <property type="match status" value="1"/>
</dbReference>
<dbReference type="GO" id="GO:0008270">
    <property type="term" value="F:zinc ion binding"/>
    <property type="evidence" value="ECO:0007669"/>
    <property type="project" value="UniProtKB-KW"/>
</dbReference>
<evidence type="ECO:0000256" key="11">
    <source>
        <dbReference type="ARBA" id="ARBA00023136"/>
    </source>
</evidence>
<comment type="subcellular location">
    <subcellularLocation>
        <location evidence="2">Membrane</location>
        <topology evidence="2">Multi-pass membrane protein</topology>
    </subcellularLocation>
</comment>
<keyword evidence="5" id="KW-0812">Transmembrane</keyword>
<dbReference type="SMART" id="SM00744">
    <property type="entry name" value="RINGv"/>
    <property type="match status" value="1"/>
</dbReference>
<comment type="caution">
    <text evidence="15">The sequence shown here is derived from an EMBL/GenBank/DDBJ whole genome shotgun (WGS) entry which is preliminary data.</text>
</comment>
<feature type="compositionally biased region" description="Basic and acidic residues" evidence="13">
    <location>
        <begin position="329"/>
        <end position="340"/>
    </location>
</feature>
<dbReference type="GO" id="GO:0061630">
    <property type="term" value="F:ubiquitin protein ligase activity"/>
    <property type="evidence" value="ECO:0007669"/>
    <property type="project" value="UniProtKB-EC"/>
</dbReference>
<dbReference type="EMBL" id="SDIL01000160">
    <property type="protein sequence ID" value="RXK35079.1"/>
    <property type="molecule type" value="Genomic_DNA"/>
</dbReference>
<feature type="region of interest" description="Disordered" evidence="13">
    <location>
        <begin position="1"/>
        <end position="85"/>
    </location>
</feature>
<keyword evidence="8" id="KW-0833">Ubl conjugation pathway</keyword>
<feature type="compositionally biased region" description="Low complexity" evidence="13">
    <location>
        <begin position="347"/>
        <end position="362"/>
    </location>
</feature>
<evidence type="ECO:0000256" key="7">
    <source>
        <dbReference type="ARBA" id="ARBA00022771"/>
    </source>
</evidence>
<dbReference type="InterPro" id="IPR013083">
    <property type="entry name" value="Znf_RING/FYVE/PHD"/>
</dbReference>
<dbReference type="InterPro" id="IPR011016">
    <property type="entry name" value="Znf_RING-CH"/>
</dbReference>
<sequence length="902" mass="98809">MPPPPIIIHHSNHVPHRPLEEPDHNPFLTYGEVSSGSSPSLVPPRQPSSSIPIPRIGSPATSDGSGTSLISATLRPSPPPLTAGRTTATTLSLLTPATSRPTFTASTSSSTGIKPFPHSADLLGYSPQESNTPQGLSPRAGHNPVDHSPREFISSEEIPVMPLNAASSSRNICPHSHNPSTTARAFSPSVVNPGIQDTPSILHLPPMRVCRQDSLFPSNELDPPHLARLDRVLQHGSVFNELGYDPPRRTPTAHRPRYDFVDDINFEHNPLNAPSRPAAATSRPIPRIFQSQTPQSDMRPSEQPSEVGPIRRRADQHRQNPTSPQGSSDRIRSRLQEFDVSRLLPDARPSSTSRQSSSLSRNAAARRFDNLLSDVSRTAEPRGNITPPPLFAYRYQTQREIPNDLPNWGQPNLGFPSIPLPNSVTVPPPREPATPYNPWSWNHHALGGAYAQPGPQANVQQGQTQDHLPLRRSTSIGTAMRSGRHRDRLSELDALRTSGENLLAADAHVFSNPGGDWHNRPVYEREDFPRPARLWEQPALSAIANASSRGGTPMDIDDISLSSNDAGSSVYEMPPDAEADDIGIWNRTVNEAIGRRFVPDHGNNPMPSHPGRRGFHRTFTPNEEPRWGEVQGRPDGRAGEMASFSRVFGLFERMSREAHPGPYDADRPNFDYQDRQERTSLLRRLIDVEDMGMPLVGEMEDGGVAAATAMSFADIAELAGPATGRATGLHVTPLGVAALDSTPGSGQGMGSGGGMGIGSGRAAAVRMKLEKMLQIKEDMTDEQRREVIAMIKKQTSKLPSSSKKALVAKVIETKLWDEVEPEEKGMVKDLTCSVCHDEYEPDSLIGVTPCKHMYHQECLDTWFSQPNIASCPMCRRDLAALPIMIRFVWSKNKDDALALWMA</sequence>
<feature type="compositionally biased region" description="Polar residues" evidence="13">
    <location>
        <begin position="319"/>
        <end position="328"/>
    </location>
</feature>
<dbReference type="InParanoid" id="A0A4Q1B8K1"/>
<feature type="compositionally biased region" description="Polar residues" evidence="13">
    <location>
        <begin position="60"/>
        <end position="71"/>
    </location>
</feature>
<feature type="compositionally biased region" description="Basic and acidic residues" evidence="13">
    <location>
        <begin position="623"/>
        <end position="638"/>
    </location>
</feature>
<dbReference type="PANTHER" id="PTHR45977:SF4">
    <property type="entry name" value="RING-TYPE DOMAIN-CONTAINING PROTEIN"/>
    <property type="match status" value="1"/>
</dbReference>
<keyword evidence="6" id="KW-0479">Metal-binding</keyword>
<accession>A0A4Q1B8K1</accession>
<keyword evidence="16" id="KW-1185">Reference proteome</keyword>
<feature type="region of interest" description="Disordered" evidence="13">
    <location>
        <begin position="447"/>
        <end position="487"/>
    </location>
</feature>
<feature type="region of interest" description="Disordered" evidence="13">
    <location>
        <begin position="290"/>
        <end position="362"/>
    </location>
</feature>
<evidence type="ECO:0000256" key="12">
    <source>
        <dbReference type="PROSITE-ProRule" id="PRU00175"/>
    </source>
</evidence>
<dbReference type="GO" id="GO:0016020">
    <property type="term" value="C:membrane"/>
    <property type="evidence" value="ECO:0007669"/>
    <property type="project" value="UniProtKB-SubCell"/>
</dbReference>
<keyword evidence="10" id="KW-1133">Transmembrane helix</keyword>
<evidence type="ECO:0000256" key="6">
    <source>
        <dbReference type="ARBA" id="ARBA00022723"/>
    </source>
</evidence>
<feature type="compositionally biased region" description="Polar residues" evidence="13">
    <location>
        <begin position="455"/>
        <end position="477"/>
    </location>
</feature>
<evidence type="ECO:0000256" key="2">
    <source>
        <dbReference type="ARBA" id="ARBA00004141"/>
    </source>
</evidence>
<dbReference type="Gene3D" id="3.30.40.10">
    <property type="entry name" value="Zinc/RING finger domain, C3HC4 (zinc finger)"/>
    <property type="match status" value="1"/>
</dbReference>
<dbReference type="InterPro" id="IPR001841">
    <property type="entry name" value="Znf_RING"/>
</dbReference>
<dbReference type="AlphaFoldDB" id="A0A4Q1B8K1"/>
<comment type="catalytic activity">
    <reaction evidence="1">
        <text>S-ubiquitinyl-[E2 ubiquitin-conjugating enzyme]-L-cysteine + [acceptor protein]-L-lysine = [E2 ubiquitin-conjugating enzyme]-L-cysteine + N(6)-ubiquitinyl-[acceptor protein]-L-lysine.</text>
        <dbReference type="EC" id="2.3.2.27"/>
    </reaction>
</comment>
<evidence type="ECO:0000259" key="14">
    <source>
        <dbReference type="PROSITE" id="PS50089"/>
    </source>
</evidence>
<evidence type="ECO:0000256" key="3">
    <source>
        <dbReference type="ARBA" id="ARBA00012483"/>
    </source>
</evidence>
<keyword evidence="11" id="KW-0472">Membrane</keyword>
<dbReference type="Proteomes" id="UP000289152">
    <property type="component" value="Unassembled WGS sequence"/>
</dbReference>
<keyword evidence="4" id="KW-0808">Transferase</keyword>
<feature type="compositionally biased region" description="Polar residues" evidence="13">
    <location>
        <begin position="290"/>
        <end position="304"/>
    </location>
</feature>
<feature type="compositionally biased region" description="Low complexity" evidence="13">
    <location>
        <begin position="47"/>
        <end position="59"/>
    </location>
</feature>
<dbReference type="PANTHER" id="PTHR45977">
    <property type="entry name" value="TARGET OF ERK KINASE MPK-1"/>
    <property type="match status" value="1"/>
</dbReference>
<evidence type="ECO:0000256" key="8">
    <source>
        <dbReference type="ARBA" id="ARBA00022786"/>
    </source>
</evidence>
<evidence type="ECO:0000313" key="16">
    <source>
        <dbReference type="Proteomes" id="UP000289152"/>
    </source>
</evidence>
<evidence type="ECO:0000256" key="10">
    <source>
        <dbReference type="ARBA" id="ARBA00022989"/>
    </source>
</evidence>
<evidence type="ECO:0000256" key="13">
    <source>
        <dbReference type="SAM" id="MobiDB-lite"/>
    </source>
</evidence>
<evidence type="ECO:0000256" key="1">
    <source>
        <dbReference type="ARBA" id="ARBA00000900"/>
    </source>
</evidence>
<feature type="region of interest" description="Disordered" evidence="13">
    <location>
        <begin position="99"/>
        <end position="143"/>
    </location>
</feature>
<dbReference type="GO" id="GO:0016567">
    <property type="term" value="P:protein ubiquitination"/>
    <property type="evidence" value="ECO:0007669"/>
    <property type="project" value="TreeGrafter"/>
</dbReference>
<feature type="domain" description="RING-type" evidence="14">
    <location>
        <begin position="832"/>
        <end position="875"/>
    </location>
</feature>
<dbReference type="VEuPathDB" id="FungiDB:TREMEDRAFT_56147"/>
<dbReference type="Pfam" id="PF13639">
    <property type="entry name" value="zf-RING_2"/>
    <property type="match status" value="1"/>
</dbReference>
<evidence type="ECO:0000256" key="9">
    <source>
        <dbReference type="ARBA" id="ARBA00022833"/>
    </source>
</evidence>
<reference evidence="15 16" key="1">
    <citation type="submission" date="2016-06" db="EMBL/GenBank/DDBJ databases">
        <title>Evolution of pathogenesis and genome organization in the Tremellales.</title>
        <authorList>
            <person name="Cuomo C."/>
            <person name="Litvintseva A."/>
            <person name="Heitman J."/>
            <person name="Chen Y."/>
            <person name="Sun S."/>
            <person name="Springer D."/>
            <person name="Dromer F."/>
            <person name="Young S."/>
            <person name="Zeng Q."/>
            <person name="Chapman S."/>
            <person name="Gujja S."/>
            <person name="Saif S."/>
            <person name="Birren B."/>
        </authorList>
    </citation>
    <scope>NUCLEOTIDE SEQUENCE [LARGE SCALE GENOMIC DNA]</scope>
    <source>
        <strain evidence="15 16">ATCC 28783</strain>
    </source>
</reference>
<proteinExistence type="predicted"/>
<name>A0A4Q1B8K1_TREME</name>
<dbReference type="SUPFAM" id="SSF57850">
    <property type="entry name" value="RING/U-box"/>
    <property type="match status" value="1"/>
</dbReference>
<gene>
    <name evidence="15" type="ORF">M231_07666</name>
</gene>
<dbReference type="EC" id="2.3.2.27" evidence="3"/>
<evidence type="ECO:0000256" key="4">
    <source>
        <dbReference type="ARBA" id="ARBA00022679"/>
    </source>
</evidence>
<evidence type="ECO:0000313" key="15">
    <source>
        <dbReference type="EMBL" id="RXK35079.1"/>
    </source>
</evidence>
<keyword evidence="9" id="KW-0862">Zinc</keyword>